<dbReference type="EC" id="1.-.-.-" evidence="3"/>
<evidence type="ECO:0000259" key="2">
    <source>
        <dbReference type="Pfam" id="PF01243"/>
    </source>
</evidence>
<protein>
    <submittedName>
        <fullName evidence="3">PPOX class F420-dependent oxidoreductase</fullName>
        <ecNumber evidence="3">1.-.-.-</ecNumber>
    </submittedName>
</protein>
<dbReference type="Pfam" id="PF01243">
    <property type="entry name" value="PNPOx_N"/>
    <property type="match status" value="1"/>
</dbReference>
<dbReference type="PANTHER" id="PTHR35176:SF11">
    <property type="entry name" value="PYRIDOXAMINE 5'-PHOSPHATE OXIDASE FAMILY PROTEIN"/>
    <property type="match status" value="1"/>
</dbReference>
<evidence type="ECO:0000313" key="3">
    <source>
        <dbReference type="EMBL" id="MFD2802573.1"/>
    </source>
</evidence>
<dbReference type="InterPro" id="IPR011576">
    <property type="entry name" value="Pyridox_Oxase_N"/>
</dbReference>
<dbReference type="PANTHER" id="PTHR35176">
    <property type="entry name" value="HEME OXYGENASE HI_0854-RELATED"/>
    <property type="match status" value="1"/>
</dbReference>
<dbReference type="NCBIfam" id="TIGR03666">
    <property type="entry name" value="Rv2061_F420"/>
    <property type="match status" value="1"/>
</dbReference>
<dbReference type="Gene3D" id="2.30.110.10">
    <property type="entry name" value="Electron Transport, Fmn-binding Protein, Chain A"/>
    <property type="match status" value="1"/>
</dbReference>
<name>A0ABW5WEX1_9PSEU</name>
<gene>
    <name evidence="3" type="ORF">ACFS2C_24605</name>
</gene>
<dbReference type="GO" id="GO:0016491">
    <property type="term" value="F:oxidoreductase activity"/>
    <property type="evidence" value="ECO:0007669"/>
    <property type="project" value="UniProtKB-KW"/>
</dbReference>
<evidence type="ECO:0000256" key="1">
    <source>
        <dbReference type="ARBA" id="ARBA00023002"/>
    </source>
</evidence>
<organism evidence="3 4">
    <name type="scientific">Prauserella oleivorans</name>
    <dbReference type="NCBI Taxonomy" id="1478153"/>
    <lineage>
        <taxon>Bacteria</taxon>
        <taxon>Bacillati</taxon>
        <taxon>Actinomycetota</taxon>
        <taxon>Actinomycetes</taxon>
        <taxon>Pseudonocardiales</taxon>
        <taxon>Pseudonocardiaceae</taxon>
        <taxon>Prauserella</taxon>
    </lineage>
</organism>
<feature type="domain" description="Pyridoxamine 5'-phosphate oxidase N-terminal" evidence="2">
    <location>
        <begin position="7"/>
        <end position="99"/>
    </location>
</feature>
<sequence length="133" mass="14492">MGELGRLAAEKYVQLTTFRKSGQAVPTPVWVARLGDELVLFSVRDAGKVKRIRNNPQVEVTACDLRGTRTHGPTVRGVARIVDGAAFAEIRSALSRKYGILGAVTMFFSRLRGRLQGNPERTVGIAIALNEAE</sequence>
<comment type="caution">
    <text evidence="3">The sequence shown here is derived from an EMBL/GenBank/DDBJ whole genome shotgun (WGS) entry which is preliminary data.</text>
</comment>
<reference evidence="4" key="1">
    <citation type="journal article" date="2019" name="Int. J. Syst. Evol. Microbiol.">
        <title>The Global Catalogue of Microorganisms (GCM) 10K type strain sequencing project: providing services to taxonomists for standard genome sequencing and annotation.</title>
        <authorList>
            <consortium name="The Broad Institute Genomics Platform"/>
            <consortium name="The Broad Institute Genome Sequencing Center for Infectious Disease"/>
            <person name="Wu L."/>
            <person name="Ma J."/>
        </authorList>
    </citation>
    <scope>NUCLEOTIDE SEQUENCE [LARGE SCALE GENOMIC DNA]</scope>
    <source>
        <strain evidence="4">IBRC-M 10906</strain>
    </source>
</reference>
<dbReference type="Proteomes" id="UP001597478">
    <property type="component" value="Unassembled WGS sequence"/>
</dbReference>
<dbReference type="EMBL" id="JBHUOF010000048">
    <property type="protein sequence ID" value="MFD2802573.1"/>
    <property type="molecule type" value="Genomic_DNA"/>
</dbReference>
<dbReference type="InterPro" id="IPR012349">
    <property type="entry name" value="Split_barrel_FMN-bd"/>
</dbReference>
<dbReference type="InterPro" id="IPR019965">
    <property type="entry name" value="PPOX_F420-dep_Rv2061_put"/>
</dbReference>
<dbReference type="InterPro" id="IPR052019">
    <property type="entry name" value="F420H2_bilvrd_red/Heme_oxyg"/>
</dbReference>
<evidence type="ECO:0000313" key="4">
    <source>
        <dbReference type="Proteomes" id="UP001597478"/>
    </source>
</evidence>
<proteinExistence type="predicted"/>
<keyword evidence="1 3" id="KW-0560">Oxidoreductase</keyword>
<keyword evidence="4" id="KW-1185">Reference proteome</keyword>
<dbReference type="SUPFAM" id="SSF50475">
    <property type="entry name" value="FMN-binding split barrel"/>
    <property type="match status" value="1"/>
</dbReference>
<accession>A0ABW5WEX1</accession>
<dbReference type="RefSeq" id="WP_377394142.1">
    <property type="nucleotide sequence ID" value="NZ_JBHSAN010000052.1"/>
</dbReference>